<dbReference type="EMBL" id="JARQZJ010000005">
    <property type="protein sequence ID" value="KAK9871377.1"/>
    <property type="molecule type" value="Genomic_DNA"/>
</dbReference>
<dbReference type="Pfam" id="PF25870">
    <property type="entry name" value="WHD_UFL1_5th"/>
    <property type="match status" value="1"/>
</dbReference>
<dbReference type="Proteomes" id="UP001431783">
    <property type="component" value="Unassembled WGS sequence"/>
</dbReference>
<dbReference type="InterPro" id="IPR056761">
    <property type="entry name" value="Ufl1-like_C"/>
</dbReference>
<dbReference type="GO" id="GO:0032434">
    <property type="term" value="P:regulation of proteasomal ubiquitin-dependent protein catabolic process"/>
    <property type="evidence" value="ECO:0007669"/>
    <property type="project" value="TreeGrafter"/>
</dbReference>
<evidence type="ECO:0000313" key="11">
    <source>
        <dbReference type="EMBL" id="KAK9871377.1"/>
    </source>
</evidence>
<evidence type="ECO:0000256" key="4">
    <source>
        <dbReference type="ARBA" id="ARBA00022679"/>
    </source>
</evidence>
<evidence type="ECO:0000256" key="7">
    <source>
        <dbReference type="SAM" id="MobiDB-lite"/>
    </source>
</evidence>
<dbReference type="InterPro" id="IPR018611">
    <property type="entry name" value="Ufl1"/>
</dbReference>
<organism evidence="11 12">
    <name type="scientific">Henosepilachna vigintioctopunctata</name>
    <dbReference type="NCBI Taxonomy" id="420089"/>
    <lineage>
        <taxon>Eukaryota</taxon>
        <taxon>Metazoa</taxon>
        <taxon>Ecdysozoa</taxon>
        <taxon>Arthropoda</taxon>
        <taxon>Hexapoda</taxon>
        <taxon>Insecta</taxon>
        <taxon>Pterygota</taxon>
        <taxon>Neoptera</taxon>
        <taxon>Endopterygota</taxon>
        <taxon>Coleoptera</taxon>
        <taxon>Polyphaga</taxon>
        <taxon>Cucujiformia</taxon>
        <taxon>Coccinelloidea</taxon>
        <taxon>Coccinellidae</taxon>
        <taxon>Epilachninae</taxon>
        <taxon>Epilachnini</taxon>
        <taxon>Henosepilachna</taxon>
    </lineage>
</organism>
<protein>
    <recommendedName>
        <fullName evidence="3">E3 UFM1-protein ligase 1 homolog</fullName>
    </recommendedName>
    <alternativeName>
        <fullName evidence="6">E3 UFM1-protein transferase 1 homolog</fullName>
    </alternativeName>
</protein>
<feature type="domain" description="E3 UFM1-protein ligase 1-like N-terminal" evidence="8">
    <location>
        <begin position="6"/>
        <end position="278"/>
    </location>
</feature>
<sequence length="760" mass="86255">MADWEEIKRLAADFQKVQLGSTTQRLSERNCIEIITWLRDKKMIDLIFTTDGKECLTPDQLLKDMQDELYINGGRINLVDLAKIIGVDLAHINNHVNLLLKNQKSVHLVLGQLIDISYINKIVSEINEKLSQQGQINVSDLTIQYDLPGDFLQQMLEKNLKRILIGKQDPNDPKVFFTESFIARSLAKIRGALFGLTKPTPVATILNHIDVAEKLFFTLFDQASVCGSLTSRMAGAQYIPNVYSKSQNEWVNKFFTENSYLEYDALKRLGIGDYKSFVKKQFPTAKIVPLSTCLISYEIIERVLDEIEDCIASKSHTDLPSILPSVFNDEDIKILMETVMTPQRKQQILVLDNHAVSLAFMDKLTDNCKKIAEENARKFVEEGKYQEYKMKLLVASQQKAQKVEDVEEKIDKRDQRRKKAAGGKSGGGTQGRETKTKSTKKVRGNTRNLDTEVVDNSEKKQILEIVSNEDVTNCIQGEIDDAGLSEIIELFVDYLLPKINDDALQIAENIYVTTVADQTANRRQTHNELQQKLNNMIGDIRLFEKGIVLLSSDLQAQLYKYLLKTLCTDVTNEILSYIAQENNTTVNLSNNDQRLKFVNELPIDEKNAIIPLVKSLSSANLEDFMSAVDGALEACSMILKKIDKKKDRVIVLNHKHELLEQLNKCDDLAMVLHLAVLIIFTTATQCMLHVSGRHLQQVLVFLKQYLTPEIFGELSTYHDYVGLMLSGGSEEENVREKLKEMLPNIRILANDYKKPALEKS</sequence>
<comment type="similarity">
    <text evidence="2">Belongs to the UFL1 family.</text>
</comment>
<keyword evidence="4" id="KW-0808">Transferase</keyword>
<evidence type="ECO:0000256" key="1">
    <source>
        <dbReference type="ARBA" id="ARBA00003950"/>
    </source>
</evidence>
<evidence type="ECO:0000256" key="2">
    <source>
        <dbReference type="ARBA" id="ARBA00010789"/>
    </source>
</evidence>
<accession>A0AAW1TJV7</accession>
<evidence type="ECO:0000256" key="5">
    <source>
        <dbReference type="ARBA" id="ARBA00022786"/>
    </source>
</evidence>
<evidence type="ECO:0000259" key="8">
    <source>
        <dbReference type="Pfam" id="PF09743"/>
    </source>
</evidence>
<dbReference type="GO" id="GO:0005789">
    <property type="term" value="C:endoplasmic reticulum membrane"/>
    <property type="evidence" value="ECO:0007669"/>
    <property type="project" value="TreeGrafter"/>
</dbReference>
<dbReference type="AlphaFoldDB" id="A0AAW1TJV7"/>
<evidence type="ECO:0000256" key="6">
    <source>
        <dbReference type="ARBA" id="ARBA00030452"/>
    </source>
</evidence>
<dbReference type="PANTHER" id="PTHR31057">
    <property type="entry name" value="E3 UFM1-PROTEIN LIGASE 1"/>
    <property type="match status" value="1"/>
</dbReference>
<keyword evidence="5" id="KW-0833">Ubl conjugation pathway</keyword>
<dbReference type="PANTHER" id="PTHR31057:SF0">
    <property type="entry name" value="E3 UFM1-PROTEIN LIGASE 1"/>
    <property type="match status" value="1"/>
</dbReference>
<feature type="region of interest" description="Disordered" evidence="7">
    <location>
        <begin position="404"/>
        <end position="445"/>
    </location>
</feature>
<evidence type="ECO:0000259" key="9">
    <source>
        <dbReference type="Pfam" id="PF23659"/>
    </source>
</evidence>
<reference evidence="11 12" key="1">
    <citation type="submission" date="2023-03" db="EMBL/GenBank/DDBJ databases">
        <title>Genome insight into feeding habits of ladybird beetles.</title>
        <authorList>
            <person name="Li H.-S."/>
            <person name="Huang Y.-H."/>
            <person name="Pang H."/>
        </authorList>
    </citation>
    <scope>NUCLEOTIDE SEQUENCE [LARGE SCALE GENOMIC DNA]</scope>
    <source>
        <strain evidence="11">SYSU_2023b</strain>
        <tissue evidence="11">Whole body</tissue>
    </source>
</reference>
<dbReference type="Pfam" id="PF25041">
    <property type="entry name" value="UFL1_C"/>
    <property type="match status" value="1"/>
</dbReference>
<proteinExistence type="inferred from homology"/>
<dbReference type="GO" id="GO:1990592">
    <property type="term" value="P:protein K69-linked ufmylation"/>
    <property type="evidence" value="ECO:0007669"/>
    <property type="project" value="TreeGrafter"/>
</dbReference>
<dbReference type="GO" id="GO:0034976">
    <property type="term" value="P:response to endoplasmic reticulum stress"/>
    <property type="evidence" value="ECO:0007669"/>
    <property type="project" value="TreeGrafter"/>
</dbReference>
<evidence type="ECO:0000313" key="12">
    <source>
        <dbReference type="Proteomes" id="UP001431783"/>
    </source>
</evidence>
<feature type="compositionally biased region" description="Basic and acidic residues" evidence="7">
    <location>
        <begin position="404"/>
        <end position="414"/>
    </location>
</feature>
<name>A0AAW1TJV7_9CUCU</name>
<feature type="domain" description="E3 UFM1-protein ligase 1-like" evidence="9">
    <location>
        <begin position="526"/>
        <end position="641"/>
    </location>
</feature>
<dbReference type="Pfam" id="PF23659">
    <property type="entry name" value="UFL1"/>
    <property type="match status" value="1"/>
</dbReference>
<dbReference type="GO" id="GO:0061666">
    <property type="term" value="F:UFM1 ligase activity"/>
    <property type="evidence" value="ECO:0007669"/>
    <property type="project" value="InterPro"/>
</dbReference>
<gene>
    <name evidence="11" type="ORF">WA026_011632</name>
</gene>
<comment type="function">
    <text evidence="1">E3 UFM1-protein ligase that mediates ufmylation of target proteins.</text>
</comment>
<dbReference type="InterPro" id="IPR056579">
    <property type="entry name" value="Ufl1_N"/>
</dbReference>
<feature type="domain" description="E3 UFM1-protein ligase-like C-terminal" evidence="10">
    <location>
        <begin position="648"/>
        <end position="744"/>
    </location>
</feature>
<evidence type="ECO:0000259" key="10">
    <source>
        <dbReference type="Pfam" id="PF25041"/>
    </source>
</evidence>
<dbReference type="InterPro" id="IPR056580">
    <property type="entry name" value="Ufl1_dom"/>
</dbReference>
<keyword evidence="12" id="KW-1185">Reference proteome</keyword>
<comment type="caution">
    <text evidence="11">The sequence shown here is derived from an EMBL/GenBank/DDBJ whole genome shotgun (WGS) entry which is preliminary data.</text>
</comment>
<dbReference type="Pfam" id="PF09743">
    <property type="entry name" value="E3_UFM1_ligase"/>
    <property type="match status" value="1"/>
</dbReference>
<evidence type="ECO:0000256" key="3">
    <source>
        <dbReference type="ARBA" id="ARBA00014160"/>
    </source>
</evidence>